<dbReference type="OrthoDB" id="1741303at2759"/>
<dbReference type="SMR" id="A0A8T3AT97"/>
<proteinExistence type="predicted"/>
<feature type="region of interest" description="Disordered" evidence="2">
    <location>
        <begin position="296"/>
        <end position="318"/>
    </location>
</feature>
<keyword evidence="4" id="KW-1185">Reference proteome</keyword>
<dbReference type="EMBL" id="JAGYWB010000014">
    <property type="protein sequence ID" value="KAI0499274.1"/>
    <property type="molecule type" value="Genomic_DNA"/>
</dbReference>
<evidence type="ECO:0000256" key="1">
    <source>
        <dbReference type="SAM" id="Coils"/>
    </source>
</evidence>
<organism evidence="3 4">
    <name type="scientific">Dendrobium nobile</name>
    <name type="common">Orchid</name>
    <dbReference type="NCBI Taxonomy" id="94219"/>
    <lineage>
        <taxon>Eukaryota</taxon>
        <taxon>Viridiplantae</taxon>
        <taxon>Streptophyta</taxon>
        <taxon>Embryophyta</taxon>
        <taxon>Tracheophyta</taxon>
        <taxon>Spermatophyta</taxon>
        <taxon>Magnoliopsida</taxon>
        <taxon>Liliopsida</taxon>
        <taxon>Asparagales</taxon>
        <taxon>Orchidaceae</taxon>
        <taxon>Epidendroideae</taxon>
        <taxon>Malaxideae</taxon>
        <taxon>Dendrobiinae</taxon>
        <taxon>Dendrobium</taxon>
    </lineage>
</organism>
<gene>
    <name evidence="3" type="ORF">KFK09_020177</name>
</gene>
<evidence type="ECO:0000313" key="3">
    <source>
        <dbReference type="EMBL" id="KAI0499274.1"/>
    </source>
</evidence>
<dbReference type="Proteomes" id="UP000829196">
    <property type="component" value="Unassembled WGS sequence"/>
</dbReference>
<keyword evidence="1" id="KW-0175">Coiled coil</keyword>
<reference evidence="3" key="1">
    <citation type="journal article" date="2022" name="Front. Genet.">
        <title>Chromosome-Scale Assembly of the Dendrobium nobile Genome Provides Insights Into the Molecular Mechanism of the Biosynthesis of the Medicinal Active Ingredient of Dendrobium.</title>
        <authorList>
            <person name="Xu Q."/>
            <person name="Niu S.-C."/>
            <person name="Li K.-L."/>
            <person name="Zheng P.-J."/>
            <person name="Zhang X.-J."/>
            <person name="Jia Y."/>
            <person name="Liu Y."/>
            <person name="Niu Y.-X."/>
            <person name="Yu L.-H."/>
            <person name="Chen D.-F."/>
            <person name="Zhang G.-Q."/>
        </authorList>
    </citation>
    <scope>NUCLEOTIDE SEQUENCE</scope>
    <source>
        <tissue evidence="3">Leaf</tissue>
    </source>
</reference>
<evidence type="ECO:0000256" key="2">
    <source>
        <dbReference type="SAM" id="MobiDB-lite"/>
    </source>
</evidence>
<protein>
    <submittedName>
        <fullName evidence="3">Uncharacterized protein</fullName>
    </submittedName>
</protein>
<comment type="caution">
    <text evidence="3">The sequence shown here is derived from an EMBL/GenBank/DDBJ whole genome shotgun (WGS) entry which is preliminary data.</text>
</comment>
<feature type="coiled-coil region" evidence="1">
    <location>
        <begin position="150"/>
        <end position="184"/>
    </location>
</feature>
<accession>A0A8T3AT97</accession>
<name>A0A8T3AT97_DENNO</name>
<evidence type="ECO:0000313" key="4">
    <source>
        <dbReference type="Proteomes" id="UP000829196"/>
    </source>
</evidence>
<sequence>MMGCRPANTHMDPKKKLGMEKVGIPLYKEISTFCRKVIYLSHTVQYRVAVSMSFTLSIIEASHMVYRTITMCSDLYVKLLNMRFENASQRKPDLRQTIDGRITAKLQRPFQFATRILGYLGKFKKAEEIIYLRASLIFDITMPPRRGIQENNQEQTIEELRREIQRLQDKLAAVKDDRGNTIERQSIMAFTTLIPFKTMANTVLTPYNDNQDKKPAGQQTEPLQLAVKTETTNSLFRISKLSSMGVPPMREVQHAGRIHTRTVIPNRPTYRMSPKNYEEQQRQVEELMPADLMDSRNEGLGPSGQRLVQGPSTTSHSNSGLPEIAGLSALSPVLNFSIQTGEEFALEFMRERFTSKKPSGSNTSADQGYNTNYMDLRGVLGISHTGSESGSEISMPAAVINHITKR</sequence>
<dbReference type="AlphaFoldDB" id="A0A8T3AT97"/>